<dbReference type="EMBL" id="CBMI010003265">
    <property type="protein sequence ID" value="CEG05217.1"/>
    <property type="molecule type" value="Genomic_DNA"/>
</dbReference>
<keyword evidence="2" id="KW-1133">Transmembrane helix</keyword>
<feature type="transmembrane region" description="Helical" evidence="2">
    <location>
        <begin position="210"/>
        <end position="230"/>
    </location>
</feature>
<protein>
    <submittedName>
        <fullName evidence="3">WGS project CBMI000000000 data, contig CS3069_c003267</fullName>
    </submittedName>
</protein>
<feature type="compositionally biased region" description="Polar residues" evidence="1">
    <location>
        <begin position="63"/>
        <end position="88"/>
    </location>
</feature>
<accession>A0A090MJM2</accession>
<evidence type="ECO:0000256" key="2">
    <source>
        <dbReference type="SAM" id="Phobius"/>
    </source>
</evidence>
<evidence type="ECO:0000256" key="1">
    <source>
        <dbReference type="SAM" id="MobiDB-lite"/>
    </source>
</evidence>
<proteinExistence type="predicted"/>
<keyword evidence="2" id="KW-0472">Membrane</keyword>
<feature type="transmembrane region" description="Helical" evidence="2">
    <location>
        <begin position="683"/>
        <end position="705"/>
    </location>
</feature>
<reference evidence="3" key="1">
    <citation type="submission" date="2013-05" db="EMBL/GenBank/DDBJ databases">
        <title>Draft genome sequences of six wheat associated Fusarium spp. isolates.</title>
        <authorList>
            <person name="Moolhuijzen P.M."/>
            <person name="Manners J.M."/>
            <person name="Wilcox S."/>
            <person name="Bellgard M.I."/>
            <person name="Gardiner D.M."/>
        </authorList>
    </citation>
    <scope>NUCLEOTIDE SEQUENCE</scope>
    <source>
        <strain evidence="3">CS3069</strain>
    </source>
</reference>
<feature type="compositionally biased region" description="Polar residues" evidence="1">
    <location>
        <begin position="34"/>
        <end position="52"/>
    </location>
</feature>
<organism evidence="3">
    <name type="scientific">Fusarium clavum</name>
    <dbReference type="NCBI Taxonomy" id="2594811"/>
    <lineage>
        <taxon>Eukaryota</taxon>
        <taxon>Fungi</taxon>
        <taxon>Dikarya</taxon>
        <taxon>Ascomycota</taxon>
        <taxon>Pezizomycotina</taxon>
        <taxon>Sordariomycetes</taxon>
        <taxon>Hypocreomycetidae</taxon>
        <taxon>Hypocreales</taxon>
        <taxon>Nectriaceae</taxon>
        <taxon>Fusarium</taxon>
        <taxon>Fusarium incarnatum-equiseti species complex</taxon>
    </lineage>
</organism>
<feature type="region of interest" description="Disordered" evidence="1">
    <location>
        <begin position="1"/>
        <end position="88"/>
    </location>
</feature>
<feature type="transmembrane region" description="Helical" evidence="2">
    <location>
        <begin position="250"/>
        <end position="274"/>
    </location>
</feature>
<evidence type="ECO:0000313" key="3">
    <source>
        <dbReference type="EMBL" id="CEG05217.1"/>
    </source>
</evidence>
<gene>
    <name evidence="3" type="ORF">BN850_0101020</name>
</gene>
<dbReference type="AlphaFoldDB" id="A0A090MJM2"/>
<name>A0A090MJM2_9HYPO</name>
<sequence>MDILESTARSPSSDVDQVADANQMAKRDQPAAPVQSQRDFSQAGNAKTNNLPGNDFMNEEAFKTTNQSARPSNQESKGHNPHNTTASTIFPSSLLPKMDFCKFPGRLGDKLNPSQRFKDLDTNEPLKEVCSNSRSSALWHFIFFHLPAVLVTTTLLVLHATKIRWDPSHPTVNELAALQFAAKAQESLILISLTDILLHRIHYGLLGRNGVPLGFLSSPFNIGFSLRYLVSRELWSAMLNPTANRYFHGTTAAMIFIMALLGLSAGPSSAIAMIPRYDWCQLSAKTDAVVRGNPYPMKLESQHIRAPEDCVDTENVRNQTCVNQNLPHILQTLTRHLNSLNNGVSPSINVTVPSSSMGTDRSFTVGYEFFGPINDSGSLGDLAYATTAIDAVADSLLIEALFSSKPQLLFRSEALTLSGKKKWKQPLVAAHCAPYQFRTMNQTSATFSFGDRLYENFTISIDFDDIDFLNTIPVNYGDELYHRTVTSVLDIQHLLRVPVTASILFASSLELFPMMNMVLCLVQGRWAEAEVWLHPVESTEVQSDLGFPITDTTQYMRQKSDPEDVIKMTAEWLRDIGVPGNSSGSTHENPDYQQGYDSCANSSLKASVGSYEARSKAGSCLPAFLAIYLAEALSQPKAVEDRFDRSGEGLNPLSPDSNSTAIFNTYLEHVYAYGFAGSKTIKLAFTILLLQVFIALIHFAVTVFVRQPWHCSAWGSFGQLLTLALRSNAADELRSTEVKVSSSRYWKLMTVVREVGEQRQLEMVVGAHTATVSRGQTNMDVEQRGATQM</sequence>
<keyword evidence="2" id="KW-0812">Transmembrane</keyword>
<feature type="transmembrane region" description="Helical" evidence="2">
    <location>
        <begin position="137"/>
        <end position="158"/>
    </location>
</feature>
<comment type="caution">
    <text evidence="3">The sequence shown here is derived from an EMBL/GenBank/DDBJ whole genome shotgun (WGS) entry which is preliminary data.</text>
</comment>